<comment type="similarity">
    <text evidence="1 3">Belongs to the glycosyl hydrolase 57 family.</text>
</comment>
<gene>
    <name evidence="7" type="ORF">AAEO50_11030</name>
</gene>
<dbReference type="SUPFAM" id="SSF53756">
    <property type="entry name" value="UDP-Glycosyltransferase/glycogen phosphorylase"/>
    <property type="match status" value="1"/>
</dbReference>
<dbReference type="PANTHER" id="PTHR45947">
    <property type="entry name" value="SULFOQUINOVOSYL TRANSFERASE SQD2"/>
    <property type="match status" value="1"/>
</dbReference>
<dbReference type="Pfam" id="PF13439">
    <property type="entry name" value="Glyco_transf_4"/>
    <property type="match status" value="1"/>
</dbReference>
<accession>A0ABU9KAN2</accession>
<evidence type="ECO:0000256" key="3">
    <source>
        <dbReference type="RuleBase" id="RU361196"/>
    </source>
</evidence>
<dbReference type="InterPro" id="IPR028098">
    <property type="entry name" value="Glyco_trans_4-like_N"/>
</dbReference>
<dbReference type="InterPro" id="IPR050194">
    <property type="entry name" value="Glycosyltransferase_grp1"/>
</dbReference>
<dbReference type="Pfam" id="PF03065">
    <property type="entry name" value="Glyco_hydro_57"/>
    <property type="match status" value="1"/>
</dbReference>
<feature type="domain" description="Glycosyltransferase subfamily 4-like N-terminal" evidence="6">
    <location>
        <begin position="398"/>
        <end position="571"/>
    </location>
</feature>
<dbReference type="InterPro" id="IPR001296">
    <property type="entry name" value="Glyco_trans_1"/>
</dbReference>
<protein>
    <submittedName>
        <fullName evidence="7">Glycosyltransferase</fullName>
        <ecNumber evidence="7">2.4.-.-</ecNumber>
    </submittedName>
</protein>
<evidence type="ECO:0000256" key="1">
    <source>
        <dbReference type="ARBA" id="ARBA00006821"/>
    </source>
</evidence>
<reference evidence="7 8" key="1">
    <citation type="submission" date="2024-04" db="EMBL/GenBank/DDBJ databases">
        <title>Bacillus oryzaecorticis sp. nov., a moderately halophilic bacterium isolated from rice husks.</title>
        <authorList>
            <person name="Zhu H.-S."/>
        </authorList>
    </citation>
    <scope>NUCLEOTIDE SEQUENCE [LARGE SCALE GENOMIC DNA]</scope>
    <source>
        <strain evidence="7 8">ZC255</strain>
    </source>
</reference>
<keyword evidence="7" id="KW-0328">Glycosyltransferase</keyword>
<dbReference type="InterPro" id="IPR004300">
    <property type="entry name" value="Glyco_hydro_57_N"/>
</dbReference>
<dbReference type="Gene3D" id="3.40.50.2000">
    <property type="entry name" value="Glycogen Phosphorylase B"/>
    <property type="match status" value="2"/>
</dbReference>
<dbReference type="SUPFAM" id="SSF88713">
    <property type="entry name" value="Glycoside hydrolase/deacetylase"/>
    <property type="match status" value="1"/>
</dbReference>
<keyword evidence="8" id="KW-1185">Reference proteome</keyword>
<dbReference type="GO" id="GO:0016757">
    <property type="term" value="F:glycosyltransferase activity"/>
    <property type="evidence" value="ECO:0007669"/>
    <property type="project" value="UniProtKB-KW"/>
</dbReference>
<dbReference type="Pfam" id="PF00534">
    <property type="entry name" value="Glycos_transf_1"/>
    <property type="match status" value="1"/>
</dbReference>
<dbReference type="PANTHER" id="PTHR45947:SF3">
    <property type="entry name" value="SULFOQUINOVOSYL TRANSFERASE SQD2"/>
    <property type="match status" value="1"/>
</dbReference>
<evidence type="ECO:0000313" key="7">
    <source>
        <dbReference type="EMBL" id="MEL3972816.1"/>
    </source>
</evidence>
<evidence type="ECO:0000259" key="5">
    <source>
        <dbReference type="Pfam" id="PF03065"/>
    </source>
</evidence>
<name>A0ABU9KAN2_9BACI</name>
<feature type="domain" description="Glycosyl transferase family 1" evidence="4">
    <location>
        <begin position="575"/>
        <end position="738"/>
    </location>
</feature>
<organism evidence="7 8">
    <name type="scientific">Rossellomorea oryzaecorticis</name>
    <dbReference type="NCBI Taxonomy" id="1396505"/>
    <lineage>
        <taxon>Bacteria</taxon>
        <taxon>Bacillati</taxon>
        <taxon>Bacillota</taxon>
        <taxon>Bacilli</taxon>
        <taxon>Bacillales</taxon>
        <taxon>Bacillaceae</taxon>
        <taxon>Rossellomorea</taxon>
    </lineage>
</organism>
<dbReference type="EMBL" id="JBBYAF010000019">
    <property type="protein sequence ID" value="MEL3972816.1"/>
    <property type="molecule type" value="Genomic_DNA"/>
</dbReference>
<proteinExistence type="inferred from homology"/>
<evidence type="ECO:0000313" key="8">
    <source>
        <dbReference type="Proteomes" id="UP001389717"/>
    </source>
</evidence>
<dbReference type="InterPro" id="IPR011330">
    <property type="entry name" value="Glyco_hydro/deAcase_b/a-brl"/>
</dbReference>
<dbReference type="RefSeq" id="WP_341983497.1">
    <property type="nucleotide sequence ID" value="NZ_JBBYAF010000019.1"/>
</dbReference>
<comment type="caution">
    <text evidence="7">The sequence shown here is derived from an EMBL/GenBank/DDBJ whole genome shotgun (WGS) entry which is preliminary data.</text>
</comment>
<dbReference type="Proteomes" id="UP001389717">
    <property type="component" value="Unassembled WGS sequence"/>
</dbReference>
<dbReference type="EC" id="2.4.-.-" evidence="7"/>
<keyword evidence="2 3" id="KW-0119">Carbohydrate metabolism</keyword>
<dbReference type="Gene3D" id="3.20.110.10">
    <property type="entry name" value="Glycoside hydrolase 38, N terminal domain"/>
    <property type="match status" value="1"/>
</dbReference>
<keyword evidence="7" id="KW-0808">Transferase</keyword>
<evidence type="ECO:0000259" key="4">
    <source>
        <dbReference type="Pfam" id="PF00534"/>
    </source>
</evidence>
<dbReference type="InterPro" id="IPR027291">
    <property type="entry name" value="Glyco_hydro_38_N_sf"/>
</dbReference>
<dbReference type="CDD" id="cd03801">
    <property type="entry name" value="GT4_PimA-like"/>
    <property type="match status" value="1"/>
</dbReference>
<feature type="domain" description="Glycoside hydrolase family 57 N-terminal" evidence="5">
    <location>
        <begin position="66"/>
        <end position="186"/>
    </location>
</feature>
<evidence type="ECO:0000259" key="6">
    <source>
        <dbReference type="Pfam" id="PF13439"/>
    </source>
</evidence>
<sequence length="772" mass="88168">MSGSQTVMISPQFHEPIMGMEDIQENQKMLITLFKENCKLISLLKENNGEAIPVILNPLILAFFSTEEFIDAADSFLQRMLHEEQEEKEKWIHLYSQWLKWNKNLAEAYKIMMAEGKAILIPTTVNTIPLTHYRTSLGIEIQVKVSIEMFKKYLGVSPDIFWLPQAAYLPGLDLYLLREGIEASFISSFSYGFSEKDRKDAEILRSPRGLKLIPVFYQEQLNEEAPKGISLVTLDLEGSHNPELHNLSSSSFQSWLDAPSSLARIGFGYLGMEKQDAILQDEAMKNIRIVHEMENRLEKVKSGAGINISVFHQLTREYMSALQGLNGNDLNSSHFNQIASIVMDRNSDDYFFYHRNKVNHLPCDELLDACTIAKPPLSREENGDAVLILSWEYPPNIVGGLSRHVYDLANNLVKKGKRVHVLTARSKDSLSYETVEGVTIHRVHPLHPYEENFFKWVFDLNQSFVQYAHELISIEKITHIHAHDWIVSTSAIKLKEYYSLPLITTIHATEHGRNQGIYTELQQKIHQEEQLLVAASNHLIVCSDHMKEEVKSLFTFDAPIEVIPNGVELERLQQLPQDHSIQESRPYFFSIGRMVHEKGFETLIRAASLLKGKGHRVSFIIAGKGPMLEHYRQLVKNENLDDMVFFTGFISDEKRNSYLKDCLAVIFPSLYEPFGIVALEAMAFKKGVVASDTGGLKSIVKHEHTGLLFQPDNESNLYELLLSLIEEPGKSERLGEIGFRMAKSMFSWERIADQTIHVYEDVLLQTKVEGLR</sequence>
<evidence type="ECO:0000256" key="2">
    <source>
        <dbReference type="ARBA" id="ARBA00023277"/>
    </source>
</evidence>